<proteinExistence type="predicted"/>
<organism evidence="1">
    <name type="scientific">virus sp. ctzmw3</name>
    <dbReference type="NCBI Taxonomy" id="2826819"/>
    <lineage>
        <taxon>Viruses</taxon>
    </lineage>
</organism>
<dbReference type="EMBL" id="BK014982">
    <property type="protein sequence ID" value="DAD85421.1"/>
    <property type="molecule type" value="Genomic_DNA"/>
</dbReference>
<accession>A0A8S5MSV5</accession>
<protein>
    <submittedName>
        <fullName evidence="1">Uncharacterized protein</fullName>
    </submittedName>
</protein>
<name>A0A8S5MSV5_9VIRU</name>
<sequence>MRILRQSATERKKMQEQVEVLNGDMLDKQEVYKNEAQNRLIKAGTIEKIKLSKKMTPDTVDVLEDTLTKLKDKYGIMPKGVVYDPSKVPDATVTYNWVDDKIYI</sequence>
<reference evidence="1" key="1">
    <citation type="journal article" date="2021" name="Proc. Natl. Acad. Sci. U.S.A.">
        <title>A Catalog of Tens of Thousands of Viruses from Human Metagenomes Reveals Hidden Associations with Chronic Diseases.</title>
        <authorList>
            <person name="Tisza M.J."/>
            <person name="Buck C.B."/>
        </authorList>
    </citation>
    <scope>NUCLEOTIDE SEQUENCE</scope>
    <source>
        <strain evidence="1">Ctzmw3</strain>
    </source>
</reference>
<evidence type="ECO:0000313" key="1">
    <source>
        <dbReference type="EMBL" id="DAD85421.1"/>
    </source>
</evidence>